<dbReference type="RefSeq" id="XP_068367372.1">
    <property type="nucleotide sequence ID" value="XM_068514648.1"/>
</dbReference>
<evidence type="ECO:0000313" key="10">
    <source>
        <dbReference type="EMBL" id="OHT14236.1"/>
    </source>
</evidence>
<dbReference type="PANTHER" id="PTHR11668:SF300">
    <property type="entry name" value="SERINE_THREONINE-PROTEIN PHOSPHATASE"/>
    <property type="match status" value="1"/>
</dbReference>
<dbReference type="GO" id="GO:0005634">
    <property type="term" value="C:nucleus"/>
    <property type="evidence" value="ECO:0007669"/>
    <property type="project" value="TreeGrafter"/>
</dbReference>
<dbReference type="SMART" id="SM00156">
    <property type="entry name" value="PP2Ac"/>
    <property type="match status" value="1"/>
</dbReference>
<gene>
    <name evidence="10" type="ORF">TRFO_43144</name>
</gene>
<dbReference type="Proteomes" id="UP000179807">
    <property type="component" value="Unassembled WGS sequence"/>
</dbReference>
<evidence type="ECO:0000256" key="3">
    <source>
        <dbReference type="ARBA" id="ARBA00022801"/>
    </source>
</evidence>
<dbReference type="PRINTS" id="PR00114">
    <property type="entry name" value="STPHPHTASE"/>
</dbReference>
<dbReference type="GO" id="GO:0005737">
    <property type="term" value="C:cytoplasm"/>
    <property type="evidence" value="ECO:0007669"/>
    <property type="project" value="TreeGrafter"/>
</dbReference>
<comment type="similarity">
    <text evidence="8">Belongs to the PPP phosphatase family.</text>
</comment>
<comment type="catalytic activity">
    <reaction evidence="7 8">
        <text>O-phospho-L-threonyl-[protein] + H2O = L-threonyl-[protein] + phosphate</text>
        <dbReference type="Rhea" id="RHEA:47004"/>
        <dbReference type="Rhea" id="RHEA-COMP:11060"/>
        <dbReference type="Rhea" id="RHEA-COMP:11605"/>
        <dbReference type="ChEBI" id="CHEBI:15377"/>
        <dbReference type="ChEBI" id="CHEBI:30013"/>
        <dbReference type="ChEBI" id="CHEBI:43474"/>
        <dbReference type="ChEBI" id="CHEBI:61977"/>
        <dbReference type="EC" id="3.1.3.16"/>
    </reaction>
</comment>
<accession>A0A1J4KX06</accession>
<dbReference type="InterPro" id="IPR029052">
    <property type="entry name" value="Metallo-depent_PP-like"/>
</dbReference>
<dbReference type="CDD" id="cd00144">
    <property type="entry name" value="MPP_PPP_family"/>
    <property type="match status" value="1"/>
</dbReference>
<feature type="domain" description="Serine/threonine specific protein phosphatases" evidence="9">
    <location>
        <begin position="188"/>
        <end position="193"/>
    </location>
</feature>
<dbReference type="PROSITE" id="PS00125">
    <property type="entry name" value="SER_THR_PHOSPHATASE"/>
    <property type="match status" value="1"/>
</dbReference>
<organism evidence="10 11">
    <name type="scientific">Tritrichomonas foetus</name>
    <dbReference type="NCBI Taxonomy" id="1144522"/>
    <lineage>
        <taxon>Eukaryota</taxon>
        <taxon>Metamonada</taxon>
        <taxon>Parabasalia</taxon>
        <taxon>Tritrichomonadida</taxon>
        <taxon>Tritrichomonadidae</taxon>
        <taxon>Tritrichomonas</taxon>
    </lineage>
</organism>
<evidence type="ECO:0000256" key="6">
    <source>
        <dbReference type="ARBA" id="ARBA00047761"/>
    </source>
</evidence>
<dbReference type="AlphaFoldDB" id="A0A1J4KX06"/>
<name>A0A1J4KX06_9EUKA</name>
<protein>
    <recommendedName>
        <fullName evidence="8">Serine/threonine-protein phosphatase</fullName>
        <ecNumber evidence="8">3.1.3.16</ecNumber>
    </recommendedName>
</protein>
<dbReference type="Gene3D" id="3.60.21.10">
    <property type="match status" value="1"/>
</dbReference>
<dbReference type="GO" id="GO:0004722">
    <property type="term" value="F:protein serine/threonine phosphatase activity"/>
    <property type="evidence" value="ECO:0007669"/>
    <property type="project" value="UniProtKB-EC"/>
</dbReference>
<dbReference type="Pfam" id="PF00149">
    <property type="entry name" value="Metallophos"/>
    <property type="match status" value="1"/>
</dbReference>
<reference evidence="10" key="1">
    <citation type="submission" date="2016-10" db="EMBL/GenBank/DDBJ databases">
        <authorList>
            <person name="Benchimol M."/>
            <person name="Almeida L.G."/>
            <person name="Vasconcelos A.T."/>
            <person name="Perreira-Neves A."/>
            <person name="Rosa I.A."/>
            <person name="Tasca T."/>
            <person name="Bogo M.R."/>
            <person name="de Souza W."/>
        </authorList>
    </citation>
    <scope>NUCLEOTIDE SEQUENCE [LARGE SCALE GENOMIC DNA]</scope>
    <source>
        <strain evidence="10">K</strain>
    </source>
</reference>
<keyword evidence="11" id="KW-1185">Reference proteome</keyword>
<dbReference type="EC" id="3.1.3.16" evidence="8"/>
<keyword evidence="2" id="KW-0479">Metal-binding</keyword>
<proteinExistence type="inferred from homology"/>
<evidence type="ECO:0000313" key="11">
    <source>
        <dbReference type="Proteomes" id="UP000179807"/>
    </source>
</evidence>
<evidence type="ECO:0000256" key="1">
    <source>
        <dbReference type="ARBA" id="ARBA00001936"/>
    </source>
</evidence>
<evidence type="ECO:0000259" key="9">
    <source>
        <dbReference type="PROSITE" id="PS00125"/>
    </source>
</evidence>
<keyword evidence="4" id="KW-0904">Protein phosphatase</keyword>
<dbReference type="GO" id="GO:0046872">
    <property type="term" value="F:metal ion binding"/>
    <property type="evidence" value="ECO:0007669"/>
    <property type="project" value="UniProtKB-KW"/>
</dbReference>
<comment type="cofactor">
    <cofactor evidence="1">
        <name>Mn(2+)</name>
        <dbReference type="ChEBI" id="CHEBI:29035"/>
    </cofactor>
</comment>
<keyword evidence="5" id="KW-0464">Manganese</keyword>
<evidence type="ECO:0000256" key="5">
    <source>
        <dbReference type="ARBA" id="ARBA00023211"/>
    </source>
</evidence>
<dbReference type="EMBL" id="MLAK01000410">
    <property type="protein sequence ID" value="OHT14236.1"/>
    <property type="molecule type" value="Genomic_DNA"/>
</dbReference>
<dbReference type="InterPro" id="IPR050341">
    <property type="entry name" value="PP1_catalytic_subunit"/>
</dbReference>
<dbReference type="PANTHER" id="PTHR11668">
    <property type="entry name" value="SERINE/THREONINE PROTEIN PHOSPHATASE"/>
    <property type="match status" value="1"/>
</dbReference>
<dbReference type="GeneID" id="94849352"/>
<dbReference type="InterPro" id="IPR006186">
    <property type="entry name" value="Ser/Thr-sp_prot-phosphatase"/>
</dbReference>
<evidence type="ECO:0000256" key="7">
    <source>
        <dbReference type="ARBA" id="ARBA00048336"/>
    </source>
</evidence>
<evidence type="ECO:0000256" key="4">
    <source>
        <dbReference type="ARBA" id="ARBA00022912"/>
    </source>
</evidence>
<dbReference type="SUPFAM" id="SSF56300">
    <property type="entry name" value="Metallo-dependent phosphatases"/>
    <property type="match status" value="1"/>
</dbReference>
<sequence length="486" mass="54496">MFQGMQKEYKDILDSYLQSFDPFFTSQGDLKLPKRLVSSPREVLSQGCLPTLNCDMKTAIFNQNFDANLPNNPSPGNKDNPVLKLPTVDHLTVYSLCQAVDNILITEPIVLQLKSPCIIVGDLHGHILDLVRIIKRYGLPDPNAHLLNNSGPKYVFLGDIVDRGEFSLECVLIIFLMKVLYPNNVYIIRGNHEFQCVCSMGGFYNEISKVYPGTPVFASFMKTFSLIPLAAVIDRSVILVHGGIGPSNYLISDLETIPRPLIGFGIEQVDSILWSDPHNLIEEYANSQRGIGVKFGHKLFNNFMDKNNFKLMIRGHECVSEGISAHFNGKCLTVFSASNYCGLTNNKGAVLELVDGDSCQYNIFTLKQLEYLKRDQVKFLENKHSKQTNKIAGILKAVSHRTIKYQMNKIHTSFSGSIIKSVSPPTTSSQLPQNENPEEDIHILSSLSLVSNSIHRHQPRINALITPSVHRISIRTRQYPCTKLDT</sequence>
<keyword evidence="3 8" id="KW-0378">Hydrolase</keyword>
<evidence type="ECO:0000256" key="8">
    <source>
        <dbReference type="RuleBase" id="RU004273"/>
    </source>
</evidence>
<evidence type="ECO:0000256" key="2">
    <source>
        <dbReference type="ARBA" id="ARBA00022723"/>
    </source>
</evidence>
<comment type="caution">
    <text evidence="10">The sequence shown here is derived from an EMBL/GenBank/DDBJ whole genome shotgun (WGS) entry which is preliminary data.</text>
</comment>
<dbReference type="InterPro" id="IPR004843">
    <property type="entry name" value="Calcineurin-like_PHP"/>
</dbReference>
<comment type="catalytic activity">
    <reaction evidence="6">
        <text>O-phospho-L-seryl-[protein] + H2O = L-seryl-[protein] + phosphate</text>
        <dbReference type="Rhea" id="RHEA:20629"/>
        <dbReference type="Rhea" id="RHEA-COMP:9863"/>
        <dbReference type="Rhea" id="RHEA-COMP:11604"/>
        <dbReference type="ChEBI" id="CHEBI:15377"/>
        <dbReference type="ChEBI" id="CHEBI:29999"/>
        <dbReference type="ChEBI" id="CHEBI:43474"/>
        <dbReference type="ChEBI" id="CHEBI:83421"/>
        <dbReference type="EC" id="3.1.3.16"/>
    </reaction>
</comment>
<dbReference type="VEuPathDB" id="TrichDB:TRFO_43144"/>